<reference evidence="1" key="1">
    <citation type="journal article" date="2021" name="Proc. Natl. Acad. Sci. U.S.A.">
        <title>A Catalog of Tens of Thousands of Viruses from Human Metagenomes Reveals Hidden Associations with Chronic Diseases.</title>
        <authorList>
            <person name="Tisza M.J."/>
            <person name="Buck C.B."/>
        </authorList>
    </citation>
    <scope>NUCLEOTIDE SEQUENCE</scope>
    <source>
        <strain evidence="1">CtQcs9</strain>
    </source>
</reference>
<name>A0A8S5R9U8_9VIRU</name>
<dbReference type="EMBL" id="BK059082">
    <property type="protein sequence ID" value="DAE28190.1"/>
    <property type="molecule type" value="Genomic_DNA"/>
</dbReference>
<protein>
    <submittedName>
        <fullName evidence="1">Uncharacterized protein</fullName>
    </submittedName>
</protein>
<proteinExistence type="predicted"/>
<accession>A0A8S5R9U8</accession>
<sequence>MDAIVAGATGIMASPYLLGAAAAIPFHSVAPGTVAGNFVGDAAGSMAGIEASNLLSKKLTGKTVD</sequence>
<evidence type="ECO:0000313" key="1">
    <source>
        <dbReference type="EMBL" id="DAE28190.1"/>
    </source>
</evidence>
<organism evidence="1">
    <name type="scientific">virus sp. ctQcs9</name>
    <dbReference type="NCBI Taxonomy" id="2825816"/>
    <lineage>
        <taxon>Viruses</taxon>
    </lineage>
</organism>